<feature type="region of interest" description="Disordered" evidence="3">
    <location>
        <begin position="1"/>
        <end position="25"/>
    </location>
</feature>
<dbReference type="GO" id="GO:0016813">
    <property type="term" value="F:hydrolase activity, acting on carbon-nitrogen (but not peptide) bonds, in linear amidines"/>
    <property type="evidence" value="ECO:0007669"/>
    <property type="project" value="UniProtKB-UniRule"/>
</dbReference>
<dbReference type="PANTHER" id="PTHR38088">
    <property type="entry name" value="UCP029143 FAMILY PROTEIN"/>
    <property type="match status" value="1"/>
</dbReference>
<comment type="catalytic activity">
    <reaction evidence="2">
        <text>N(4)-acetyl-2'-deoxycytidine + H2O = 2'-deoxycytidine + acetate + H(+)</text>
        <dbReference type="Rhea" id="RHEA:62936"/>
        <dbReference type="ChEBI" id="CHEBI:15377"/>
        <dbReference type="ChEBI" id="CHEBI:15378"/>
        <dbReference type="ChEBI" id="CHEBI:15698"/>
        <dbReference type="ChEBI" id="CHEBI:30089"/>
        <dbReference type="ChEBI" id="CHEBI:146133"/>
        <dbReference type="EC" id="3.5.1.135"/>
    </reaction>
</comment>
<dbReference type="Pfam" id="PF04266">
    <property type="entry name" value="ASCH"/>
    <property type="match status" value="1"/>
</dbReference>
<dbReference type="PANTHER" id="PTHR38088:SF2">
    <property type="entry name" value="UCP029143 FAMILY PROTEIN"/>
    <property type="match status" value="1"/>
</dbReference>
<dbReference type="InterPro" id="IPR008314">
    <property type="entry name" value="AC4CH"/>
</dbReference>
<feature type="compositionally biased region" description="Low complexity" evidence="3">
    <location>
        <begin position="9"/>
        <end position="25"/>
    </location>
</feature>
<sequence>MSTPPTSKASNSTLEPSTSSSAAEAQTRISFFERFEADILSQRKTITLREWADAKVYPGQIIPVFTFETQRWFCDIQIISRQAIQFDALNSAHAEQENMPLAELKDLIQVIYPGISELFEIKFTLKTEC</sequence>
<keyword evidence="6" id="KW-1185">Reference proteome</keyword>
<reference evidence="5 6" key="1">
    <citation type="submission" date="2006-03" db="EMBL/GenBank/DDBJ databases">
        <title>Complete sequence of Shewanella denitrificans OS217.</title>
        <authorList>
            <consortium name="US DOE Joint Genome Institute"/>
            <person name="Copeland A."/>
            <person name="Lucas S."/>
            <person name="Lapidus A."/>
            <person name="Barry K."/>
            <person name="Detter J.C."/>
            <person name="Glavina del Rio T."/>
            <person name="Hammon N."/>
            <person name="Israni S."/>
            <person name="Dalin E."/>
            <person name="Tice H."/>
            <person name="Pitluck S."/>
            <person name="Brettin T."/>
            <person name="Bruce D."/>
            <person name="Han C."/>
            <person name="Tapia R."/>
            <person name="Gilna P."/>
            <person name="Kiss H."/>
            <person name="Schmutz J."/>
            <person name="Larimer F."/>
            <person name="Land M."/>
            <person name="Hauser L."/>
            <person name="Kyrpides N."/>
            <person name="Lykidis A."/>
            <person name="Richardson P."/>
        </authorList>
    </citation>
    <scope>NUCLEOTIDE SEQUENCE [LARGE SCALE GENOMIC DNA]</scope>
    <source>
        <strain evidence="6">OS217 / ATCC BAA-1090 / DSM 15013</strain>
    </source>
</reference>
<name>Q12NP1_SHEDO</name>
<dbReference type="EMBL" id="CP000302">
    <property type="protein sequence ID" value="ABE54935.1"/>
    <property type="molecule type" value="Genomic_DNA"/>
</dbReference>
<dbReference type="KEGG" id="sdn:Sden_1651"/>
<dbReference type="RefSeq" id="WP_011496093.1">
    <property type="nucleotide sequence ID" value="NC_007954.1"/>
</dbReference>
<comment type="function">
    <text evidence="2">Catalyzes the hydrolysis of N(4)-acetylcytidine (ac4C).</text>
</comment>
<evidence type="ECO:0000313" key="6">
    <source>
        <dbReference type="Proteomes" id="UP000001982"/>
    </source>
</evidence>
<dbReference type="Gene3D" id="2.30.130.30">
    <property type="entry name" value="Hypothetical protein"/>
    <property type="match status" value="1"/>
</dbReference>
<dbReference type="CDD" id="cd06552">
    <property type="entry name" value="ASCH_yqfb_like"/>
    <property type="match status" value="1"/>
</dbReference>
<feature type="active site" description="Proton acceptor" evidence="2">
    <location>
        <position position="44"/>
    </location>
</feature>
<evidence type="ECO:0000259" key="4">
    <source>
        <dbReference type="SMART" id="SM01022"/>
    </source>
</evidence>
<comment type="catalytic activity">
    <reaction evidence="2">
        <text>N(4)-acetylcytidine + H2O = cytidine + acetate + H(+)</text>
        <dbReference type="Rhea" id="RHEA:62932"/>
        <dbReference type="ChEBI" id="CHEBI:15377"/>
        <dbReference type="ChEBI" id="CHEBI:15378"/>
        <dbReference type="ChEBI" id="CHEBI:17562"/>
        <dbReference type="ChEBI" id="CHEBI:30089"/>
        <dbReference type="ChEBI" id="CHEBI:70989"/>
        <dbReference type="EC" id="3.5.1.135"/>
    </reaction>
</comment>
<evidence type="ECO:0000313" key="5">
    <source>
        <dbReference type="EMBL" id="ABE54935.1"/>
    </source>
</evidence>
<keyword evidence="1 2" id="KW-0378">Hydrolase</keyword>
<evidence type="ECO:0000256" key="2">
    <source>
        <dbReference type="HAMAP-Rule" id="MF_00684"/>
    </source>
</evidence>
<dbReference type="AlphaFoldDB" id="Q12NP1"/>
<dbReference type="HOGENOM" id="CLU_152586_0_0_6"/>
<dbReference type="SUPFAM" id="SSF88697">
    <property type="entry name" value="PUA domain-like"/>
    <property type="match status" value="1"/>
</dbReference>
<dbReference type="STRING" id="318161.Sden_1651"/>
<evidence type="ECO:0000256" key="1">
    <source>
        <dbReference type="ARBA" id="ARBA00022801"/>
    </source>
</evidence>
<feature type="active site" description="Nucleophile" evidence="2">
    <location>
        <position position="47"/>
    </location>
</feature>
<dbReference type="Proteomes" id="UP000001982">
    <property type="component" value="Chromosome"/>
</dbReference>
<dbReference type="InterPro" id="IPR015947">
    <property type="entry name" value="PUA-like_sf"/>
</dbReference>
<organism evidence="5 6">
    <name type="scientific">Shewanella denitrificans (strain OS217 / ATCC BAA-1090 / DSM 15013)</name>
    <dbReference type="NCBI Taxonomy" id="318161"/>
    <lineage>
        <taxon>Bacteria</taxon>
        <taxon>Pseudomonadati</taxon>
        <taxon>Pseudomonadota</taxon>
        <taxon>Gammaproteobacteria</taxon>
        <taxon>Alteromonadales</taxon>
        <taxon>Shewanellaceae</taxon>
        <taxon>Shewanella</taxon>
    </lineage>
</organism>
<comment type="similarity">
    <text evidence="2">Belongs to the N(4)-acetylcytidine amidohydrolase family.</text>
</comment>
<dbReference type="OrthoDB" id="8590202at2"/>
<dbReference type="HAMAP" id="MF_00684">
    <property type="entry name" value="ac4C_amidohydr"/>
    <property type="match status" value="1"/>
</dbReference>
<dbReference type="GO" id="GO:0005829">
    <property type="term" value="C:cytosol"/>
    <property type="evidence" value="ECO:0007669"/>
    <property type="project" value="TreeGrafter"/>
</dbReference>
<gene>
    <name evidence="5" type="ordered locus">Sden_1651</name>
</gene>
<accession>Q12NP1</accession>
<feature type="domain" description="ASCH" evidence="4">
    <location>
        <begin position="29"/>
        <end position="127"/>
    </location>
</feature>
<dbReference type="NCBIfam" id="NF003443">
    <property type="entry name" value="PRK04980.1"/>
    <property type="match status" value="1"/>
</dbReference>
<proteinExistence type="inferred from homology"/>
<dbReference type="EC" id="3.5.1.135" evidence="2"/>
<feature type="active site" description="Proton donor" evidence="2">
    <location>
        <position position="97"/>
    </location>
</feature>
<dbReference type="InterPro" id="IPR007374">
    <property type="entry name" value="ASCH_domain"/>
</dbReference>
<comment type="catalytic activity">
    <reaction evidence="2">
        <text>N(4)-acetylcytosine + H2O = cytosine + acetate + H(+)</text>
        <dbReference type="Rhea" id="RHEA:62940"/>
        <dbReference type="ChEBI" id="CHEBI:15377"/>
        <dbReference type="ChEBI" id="CHEBI:15378"/>
        <dbReference type="ChEBI" id="CHEBI:16040"/>
        <dbReference type="ChEBI" id="CHEBI:30089"/>
        <dbReference type="ChEBI" id="CHEBI:146134"/>
        <dbReference type="EC" id="3.5.1.135"/>
    </reaction>
</comment>
<protein>
    <recommendedName>
        <fullName evidence="2">N(4)-acetylcytidine amidohydrolase</fullName>
        <shortName evidence="2">ac4C amidohydrolase</shortName>
        <ecNumber evidence="2">3.5.1.135</ecNumber>
    </recommendedName>
</protein>
<dbReference type="SMART" id="SM01022">
    <property type="entry name" value="ASCH"/>
    <property type="match status" value="1"/>
</dbReference>
<evidence type="ECO:0000256" key="3">
    <source>
        <dbReference type="SAM" id="MobiDB-lite"/>
    </source>
</evidence>
<dbReference type="eggNOG" id="COG3097">
    <property type="taxonomic scope" value="Bacteria"/>
</dbReference>